<dbReference type="EMBL" id="BARU01009120">
    <property type="protein sequence ID" value="GAH33002.1"/>
    <property type="molecule type" value="Genomic_DNA"/>
</dbReference>
<evidence type="ECO:0008006" key="2">
    <source>
        <dbReference type="Google" id="ProtNLM"/>
    </source>
</evidence>
<proteinExistence type="predicted"/>
<sequence length="185" mass="21321">MKTILSKVCLEPSARELVYALCKFGGEDEFSFLFKLFLNYKDGIRFWNPFAVVNRISDMATKKHIALLEKVINTKEFWQYYKWEDRPEPKIPLSDYSNVYFIKRLAGTAFGKVATRAKFPIVYKMLCHDYWIIRNAALEAIRKHGNTNDIGTLLERAIGAPTKSEGLVEAICIIDDKTNKIKDVS</sequence>
<gene>
    <name evidence="1" type="ORF">S03H2_17649</name>
</gene>
<name>X1EKB0_9ZZZZ</name>
<organism evidence="1">
    <name type="scientific">marine sediment metagenome</name>
    <dbReference type="NCBI Taxonomy" id="412755"/>
    <lineage>
        <taxon>unclassified sequences</taxon>
        <taxon>metagenomes</taxon>
        <taxon>ecological metagenomes</taxon>
    </lineage>
</organism>
<dbReference type="AlphaFoldDB" id="X1EKB0"/>
<accession>X1EKB0</accession>
<protein>
    <recommendedName>
        <fullName evidence="2">HEAT repeat domain-containing protein</fullName>
    </recommendedName>
</protein>
<comment type="caution">
    <text evidence="1">The sequence shown here is derived from an EMBL/GenBank/DDBJ whole genome shotgun (WGS) entry which is preliminary data.</text>
</comment>
<reference evidence="1" key="1">
    <citation type="journal article" date="2014" name="Front. Microbiol.">
        <title>High frequency of phylogenetically diverse reductive dehalogenase-homologous genes in deep subseafloor sedimentary metagenomes.</title>
        <authorList>
            <person name="Kawai M."/>
            <person name="Futagami T."/>
            <person name="Toyoda A."/>
            <person name="Takaki Y."/>
            <person name="Nishi S."/>
            <person name="Hori S."/>
            <person name="Arai W."/>
            <person name="Tsubouchi T."/>
            <person name="Morono Y."/>
            <person name="Uchiyama I."/>
            <person name="Ito T."/>
            <person name="Fujiyama A."/>
            <person name="Inagaki F."/>
            <person name="Takami H."/>
        </authorList>
    </citation>
    <scope>NUCLEOTIDE SEQUENCE</scope>
    <source>
        <strain evidence="1">Expedition CK06-06</strain>
    </source>
</reference>
<evidence type="ECO:0000313" key="1">
    <source>
        <dbReference type="EMBL" id="GAH33002.1"/>
    </source>
</evidence>